<evidence type="ECO:0000256" key="2">
    <source>
        <dbReference type="ARBA" id="ARBA00005557"/>
    </source>
</evidence>
<comment type="similarity">
    <text evidence="2">Belongs to the mitochondrion-specific ribosomal protein mL53 family.</text>
</comment>
<evidence type="ECO:0000256" key="4">
    <source>
        <dbReference type="ARBA" id="ARBA00022980"/>
    </source>
</evidence>
<dbReference type="GO" id="GO:0005762">
    <property type="term" value="C:mitochondrial large ribosomal subunit"/>
    <property type="evidence" value="ECO:0007669"/>
    <property type="project" value="TreeGrafter"/>
</dbReference>
<gene>
    <name evidence="9" type="ORF">BWQ96_05429</name>
</gene>
<sequence length="127" mass="14382">MGQLVRSVAASRQAKELFKALQKVNVTVNPFDHRATTAREFLRRVRTPPVKKANPKLKTELILSEEYGNANIELLYADGHKQRIHTSGMKIVDIIDEVERFARWKGDGAQNPFGKLREARAKELGLS</sequence>
<evidence type="ECO:0000256" key="7">
    <source>
        <dbReference type="ARBA" id="ARBA00035180"/>
    </source>
</evidence>
<dbReference type="Pfam" id="PF10780">
    <property type="entry name" value="MRP_L53"/>
    <property type="match status" value="1"/>
</dbReference>
<comment type="caution">
    <text evidence="9">The sequence shown here is derived from an EMBL/GenBank/DDBJ whole genome shotgun (WGS) entry which is preliminary data.</text>
</comment>
<dbReference type="InterPro" id="IPR019716">
    <property type="entry name" value="Ribosomal_mL53"/>
</dbReference>
<keyword evidence="10" id="KW-1185">Reference proteome</keyword>
<keyword evidence="6" id="KW-0687">Ribonucleoprotein</keyword>
<evidence type="ECO:0000256" key="5">
    <source>
        <dbReference type="ARBA" id="ARBA00023128"/>
    </source>
</evidence>
<dbReference type="PANTHER" id="PTHR33618">
    <property type="entry name" value="39S RIBOSOMAL PROTEIN L53, MITOCHONDRIAL"/>
    <property type="match status" value="1"/>
</dbReference>
<dbReference type="Proteomes" id="UP000247409">
    <property type="component" value="Unassembled WGS sequence"/>
</dbReference>
<keyword evidence="4" id="KW-0689">Ribosomal protein</keyword>
<keyword evidence="3" id="KW-0809">Transit peptide</keyword>
<evidence type="ECO:0000256" key="3">
    <source>
        <dbReference type="ARBA" id="ARBA00022946"/>
    </source>
</evidence>
<evidence type="ECO:0000256" key="1">
    <source>
        <dbReference type="ARBA" id="ARBA00004173"/>
    </source>
</evidence>
<comment type="subcellular location">
    <subcellularLocation>
        <location evidence="1">Mitochondrion</location>
    </subcellularLocation>
</comment>
<accession>A0A2V3IRU1</accession>
<dbReference type="EMBL" id="NBIV01000080">
    <property type="protein sequence ID" value="PXF44846.1"/>
    <property type="molecule type" value="Genomic_DNA"/>
</dbReference>
<evidence type="ECO:0000256" key="6">
    <source>
        <dbReference type="ARBA" id="ARBA00023274"/>
    </source>
</evidence>
<dbReference type="InterPro" id="IPR052473">
    <property type="entry name" value="mtLSU_mL53"/>
</dbReference>
<dbReference type="OrthoDB" id="35450at2759"/>
<evidence type="ECO:0000313" key="9">
    <source>
        <dbReference type="EMBL" id="PXF44846.1"/>
    </source>
</evidence>
<dbReference type="PANTHER" id="PTHR33618:SF1">
    <property type="entry name" value="LARGE RIBOSOMAL SUBUNIT PROTEIN ML53"/>
    <property type="match status" value="1"/>
</dbReference>
<keyword evidence="5" id="KW-0496">Mitochondrion</keyword>
<evidence type="ECO:0000256" key="8">
    <source>
        <dbReference type="ARBA" id="ARBA00042721"/>
    </source>
</evidence>
<dbReference type="Gene3D" id="3.40.30.10">
    <property type="entry name" value="Glutaredoxin"/>
    <property type="match status" value="1"/>
</dbReference>
<evidence type="ECO:0000313" key="10">
    <source>
        <dbReference type="Proteomes" id="UP000247409"/>
    </source>
</evidence>
<proteinExistence type="inferred from homology"/>
<organism evidence="9 10">
    <name type="scientific">Gracilariopsis chorda</name>
    <dbReference type="NCBI Taxonomy" id="448386"/>
    <lineage>
        <taxon>Eukaryota</taxon>
        <taxon>Rhodophyta</taxon>
        <taxon>Florideophyceae</taxon>
        <taxon>Rhodymeniophycidae</taxon>
        <taxon>Gracilariales</taxon>
        <taxon>Gracilariaceae</taxon>
        <taxon>Gracilariopsis</taxon>
    </lineage>
</organism>
<name>A0A2V3IRU1_9FLOR</name>
<dbReference type="AlphaFoldDB" id="A0A2V3IRU1"/>
<reference evidence="9 10" key="1">
    <citation type="journal article" date="2018" name="Mol. Biol. Evol.">
        <title>Analysis of the draft genome of the red seaweed Gracilariopsis chorda provides insights into genome size evolution in Rhodophyta.</title>
        <authorList>
            <person name="Lee J."/>
            <person name="Yang E.C."/>
            <person name="Graf L."/>
            <person name="Yang J.H."/>
            <person name="Qiu H."/>
            <person name="Zel Zion U."/>
            <person name="Chan C.X."/>
            <person name="Stephens T.G."/>
            <person name="Weber A.P.M."/>
            <person name="Boo G.H."/>
            <person name="Boo S.M."/>
            <person name="Kim K.M."/>
            <person name="Shin Y."/>
            <person name="Jung M."/>
            <person name="Lee S.J."/>
            <person name="Yim H.S."/>
            <person name="Lee J.H."/>
            <person name="Bhattacharya D."/>
            <person name="Yoon H.S."/>
        </authorList>
    </citation>
    <scope>NUCLEOTIDE SEQUENCE [LARGE SCALE GENOMIC DNA]</scope>
    <source>
        <strain evidence="9 10">SKKU-2015</strain>
        <tissue evidence="9">Whole body</tissue>
    </source>
</reference>
<protein>
    <recommendedName>
        <fullName evidence="7">Large ribosomal subunit protein mL53</fullName>
    </recommendedName>
    <alternativeName>
        <fullName evidence="8">39S ribosomal protein L53, mitochondrial</fullName>
    </alternativeName>
</protein>